<dbReference type="EMBL" id="GEDC01018693">
    <property type="protein sequence ID" value="JAS18605.1"/>
    <property type="molecule type" value="Transcribed_RNA"/>
</dbReference>
<dbReference type="Pfam" id="PF21730">
    <property type="entry name" value="Vma22_CCDC115"/>
    <property type="match status" value="1"/>
</dbReference>
<dbReference type="AlphaFoldDB" id="A0A1B6CZ24"/>
<dbReference type="GO" id="GO:0070072">
    <property type="term" value="P:vacuolar proton-transporting V-type ATPase complex assembly"/>
    <property type="evidence" value="ECO:0007669"/>
    <property type="project" value="InterPro"/>
</dbReference>
<dbReference type="PANTHER" id="PTHR31996:SF2">
    <property type="entry name" value="COILED-COIL DOMAIN-CONTAINING PROTEIN 115"/>
    <property type="match status" value="1"/>
</dbReference>
<name>A0A1B6CZ24_9HEMI</name>
<proteinExistence type="predicted"/>
<dbReference type="PANTHER" id="PTHR31996">
    <property type="entry name" value="COILED-COIL DOMAIN-CONTAINING PROTEIN 115"/>
    <property type="match status" value="1"/>
</dbReference>
<dbReference type="InterPro" id="IPR040357">
    <property type="entry name" value="Vma22/CCDC115"/>
</dbReference>
<dbReference type="EMBL" id="GEDC01019212">
    <property type="protein sequence ID" value="JAS18086.1"/>
    <property type="molecule type" value="Transcribed_RNA"/>
</dbReference>
<dbReference type="Gene3D" id="1.10.287.3240">
    <property type="match status" value="1"/>
</dbReference>
<evidence type="ECO:0000313" key="2">
    <source>
        <dbReference type="EMBL" id="JAS18086.1"/>
    </source>
</evidence>
<dbReference type="EMBL" id="GEDC01016358">
    <property type="protein sequence ID" value="JAS20940.1"/>
    <property type="molecule type" value="Transcribed_RNA"/>
</dbReference>
<organism evidence="3">
    <name type="scientific">Clastoptera arizonana</name>
    <name type="common">Arizona spittle bug</name>
    <dbReference type="NCBI Taxonomy" id="38151"/>
    <lineage>
        <taxon>Eukaryota</taxon>
        <taxon>Metazoa</taxon>
        <taxon>Ecdysozoa</taxon>
        <taxon>Arthropoda</taxon>
        <taxon>Hexapoda</taxon>
        <taxon>Insecta</taxon>
        <taxon>Pterygota</taxon>
        <taxon>Neoptera</taxon>
        <taxon>Paraneoptera</taxon>
        <taxon>Hemiptera</taxon>
        <taxon>Auchenorrhyncha</taxon>
        <taxon>Cercopoidea</taxon>
        <taxon>Clastopteridae</taxon>
        <taxon>Clastoptera</taxon>
    </lineage>
</organism>
<gene>
    <name evidence="4" type="ORF">g.43899</name>
    <name evidence="3" type="ORF">g.43900</name>
    <name evidence="2" type="ORF">g.43901</name>
</gene>
<reference evidence="3" key="1">
    <citation type="submission" date="2015-12" db="EMBL/GenBank/DDBJ databases">
        <title>De novo transcriptome assembly of four potential Pierce s Disease insect vectors from Arizona vineyards.</title>
        <authorList>
            <person name="Tassone E.E."/>
        </authorList>
    </citation>
    <scope>NUCLEOTIDE SEQUENCE</scope>
</reference>
<protein>
    <recommendedName>
        <fullName evidence="1">Vacuolar ATPase assembly protein VMA22</fullName>
    </recommendedName>
</protein>
<dbReference type="GO" id="GO:0051082">
    <property type="term" value="F:unfolded protein binding"/>
    <property type="evidence" value="ECO:0007669"/>
    <property type="project" value="TreeGrafter"/>
</dbReference>
<accession>A0A1B6CZ24</accession>
<sequence>MAESDNGSINEELDNLAVRILELMNEHIECKMNIERLVRTGCLDLAKSRYIMGNNSVSALQFPTDDVTPLTSIETSTNDGKTTFHLNKTIPDVKKLSSEEDQVLDKNKEKDPLKWFGVLVPQNLRQSKTWFEKALDISVQCANVTSEINSYENKYSDLLKKKTLLKST</sequence>
<evidence type="ECO:0000313" key="4">
    <source>
        <dbReference type="EMBL" id="JAS20940.1"/>
    </source>
</evidence>
<evidence type="ECO:0000313" key="3">
    <source>
        <dbReference type="EMBL" id="JAS18605.1"/>
    </source>
</evidence>
<evidence type="ECO:0000256" key="1">
    <source>
        <dbReference type="ARBA" id="ARBA00093634"/>
    </source>
</evidence>